<evidence type="ECO:0000313" key="2">
    <source>
        <dbReference type="Proteomes" id="UP000282930"/>
    </source>
</evidence>
<reference evidence="1 2" key="1">
    <citation type="submission" date="2018-12" db="EMBL/GenBank/DDBJ databases">
        <title>Genome sequence from the cellulolytic species, Caldicellulosiruptor changbaiensis.</title>
        <authorList>
            <person name="Blumer-Schuette S.E."/>
            <person name="Mendoza C."/>
        </authorList>
    </citation>
    <scope>NUCLEOTIDE SEQUENCE [LARGE SCALE GENOMIC DNA]</scope>
    <source>
        <strain evidence="1 2">CBS-Z</strain>
    </source>
</reference>
<dbReference type="Proteomes" id="UP000282930">
    <property type="component" value="Chromosome"/>
</dbReference>
<dbReference type="AlphaFoldDB" id="A0A3T0D5X0"/>
<proteinExistence type="predicted"/>
<protein>
    <submittedName>
        <fullName evidence="1">Uncharacterized protein</fullName>
    </submittedName>
</protein>
<keyword evidence="2" id="KW-1185">Reference proteome</keyword>
<evidence type="ECO:0000313" key="1">
    <source>
        <dbReference type="EMBL" id="AZT90312.1"/>
    </source>
</evidence>
<accession>A0A3T0D5X0</accession>
<name>A0A3T0D5X0_9FIRM</name>
<organism evidence="1 2">
    <name type="scientific">Caldicellulosiruptor changbaiensis</name>
    <dbReference type="NCBI Taxonomy" id="1222016"/>
    <lineage>
        <taxon>Bacteria</taxon>
        <taxon>Bacillati</taxon>
        <taxon>Bacillota</taxon>
        <taxon>Bacillota incertae sedis</taxon>
        <taxon>Caldicellulosiruptorales</taxon>
        <taxon>Caldicellulosiruptoraceae</taxon>
        <taxon>Caldicellulosiruptor</taxon>
    </lineage>
</organism>
<dbReference type="KEGG" id="ccha:ELD05_06455"/>
<gene>
    <name evidence="1" type="ORF">ELD05_06455</name>
</gene>
<sequence>MIISILIIQWTQFYYNSLNSYDLVFVNGGLDKIYKIVTLIKDIYELGQQLWDFGRGFIKGRQDATC</sequence>
<dbReference type="EMBL" id="CP034791">
    <property type="protein sequence ID" value="AZT90312.1"/>
    <property type="molecule type" value="Genomic_DNA"/>
</dbReference>